<evidence type="ECO:0008006" key="9">
    <source>
        <dbReference type="Google" id="ProtNLM"/>
    </source>
</evidence>
<evidence type="ECO:0000313" key="8">
    <source>
        <dbReference type="Proteomes" id="UP000799437"/>
    </source>
</evidence>
<dbReference type="GO" id="GO:0022857">
    <property type="term" value="F:transmembrane transporter activity"/>
    <property type="evidence" value="ECO:0007669"/>
    <property type="project" value="TreeGrafter"/>
</dbReference>
<evidence type="ECO:0000256" key="1">
    <source>
        <dbReference type="ARBA" id="ARBA00004141"/>
    </source>
</evidence>
<dbReference type="SUPFAM" id="SSF103473">
    <property type="entry name" value="MFS general substrate transporter"/>
    <property type="match status" value="1"/>
</dbReference>
<dbReference type="RefSeq" id="XP_033599633.1">
    <property type="nucleotide sequence ID" value="XM_033744241.1"/>
</dbReference>
<reference evidence="7" key="1">
    <citation type="journal article" date="2020" name="Stud. Mycol.">
        <title>101 Dothideomycetes genomes: a test case for predicting lifestyles and emergence of pathogens.</title>
        <authorList>
            <person name="Haridas S."/>
            <person name="Albert R."/>
            <person name="Binder M."/>
            <person name="Bloem J."/>
            <person name="Labutti K."/>
            <person name="Salamov A."/>
            <person name="Andreopoulos B."/>
            <person name="Baker S."/>
            <person name="Barry K."/>
            <person name="Bills G."/>
            <person name="Bluhm B."/>
            <person name="Cannon C."/>
            <person name="Castanera R."/>
            <person name="Culley D."/>
            <person name="Daum C."/>
            <person name="Ezra D."/>
            <person name="Gonzalez J."/>
            <person name="Henrissat B."/>
            <person name="Kuo A."/>
            <person name="Liang C."/>
            <person name="Lipzen A."/>
            <person name="Lutzoni F."/>
            <person name="Magnuson J."/>
            <person name="Mondo S."/>
            <person name="Nolan M."/>
            <person name="Ohm R."/>
            <person name="Pangilinan J."/>
            <person name="Park H.-J."/>
            <person name="Ramirez L."/>
            <person name="Alfaro M."/>
            <person name="Sun H."/>
            <person name="Tritt A."/>
            <person name="Yoshinaga Y."/>
            <person name="Zwiers L.-H."/>
            <person name="Turgeon B."/>
            <person name="Goodwin S."/>
            <person name="Spatafora J."/>
            <person name="Crous P."/>
            <person name="Grigoriev I."/>
        </authorList>
    </citation>
    <scope>NUCLEOTIDE SEQUENCE</scope>
    <source>
        <strain evidence="7">CBS 121739</strain>
    </source>
</reference>
<comment type="subcellular location">
    <subcellularLocation>
        <location evidence="1">Membrane</location>
        <topology evidence="1">Multi-pass membrane protein</topology>
    </subcellularLocation>
</comment>
<feature type="transmembrane region" description="Helical" evidence="6">
    <location>
        <begin position="154"/>
        <end position="175"/>
    </location>
</feature>
<name>A0A6A6W2V0_9PEZI</name>
<evidence type="ECO:0000256" key="6">
    <source>
        <dbReference type="SAM" id="Phobius"/>
    </source>
</evidence>
<keyword evidence="2" id="KW-0813">Transport</keyword>
<accession>A0A6A6W2V0</accession>
<evidence type="ECO:0000256" key="2">
    <source>
        <dbReference type="ARBA" id="ARBA00022448"/>
    </source>
</evidence>
<dbReference type="AlphaFoldDB" id="A0A6A6W2V0"/>
<dbReference type="EMBL" id="ML996574">
    <property type="protein sequence ID" value="KAF2757182.1"/>
    <property type="molecule type" value="Genomic_DNA"/>
</dbReference>
<feature type="transmembrane region" description="Helical" evidence="6">
    <location>
        <begin position="90"/>
        <end position="110"/>
    </location>
</feature>
<protein>
    <recommendedName>
        <fullName evidence="9">MFS general substrate transporter</fullName>
    </recommendedName>
</protein>
<evidence type="ECO:0000256" key="5">
    <source>
        <dbReference type="ARBA" id="ARBA00023136"/>
    </source>
</evidence>
<organism evidence="7 8">
    <name type="scientific">Pseudovirgaria hyperparasitica</name>
    <dbReference type="NCBI Taxonomy" id="470096"/>
    <lineage>
        <taxon>Eukaryota</taxon>
        <taxon>Fungi</taxon>
        <taxon>Dikarya</taxon>
        <taxon>Ascomycota</taxon>
        <taxon>Pezizomycotina</taxon>
        <taxon>Dothideomycetes</taxon>
        <taxon>Dothideomycetes incertae sedis</taxon>
        <taxon>Acrospermales</taxon>
        <taxon>Acrospermaceae</taxon>
        <taxon>Pseudovirgaria</taxon>
    </lineage>
</organism>
<evidence type="ECO:0000313" key="7">
    <source>
        <dbReference type="EMBL" id="KAF2757182.1"/>
    </source>
</evidence>
<keyword evidence="5 6" id="KW-0472">Membrane</keyword>
<dbReference type="PANTHER" id="PTHR43791">
    <property type="entry name" value="PERMEASE-RELATED"/>
    <property type="match status" value="1"/>
</dbReference>
<dbReference type="PANTHER" id="PTHR43791:SF55">
    <property type="entry name" value="TRANSPORTER, PUTATIVE (AFU_ORTHOLOGUE AFUA_6G01820)-RELATED"/>
    <property type="match status" value="1"/>
</dbReference>
<evidence type="ECO:0000256" key="3">
    <source>
        <dbReference type="ARBA" id="ARBA00022692"/>
    </source>
</evidence>
<feature type="transmembrane region" description="Helical" evidence="6">
    <location>
        <begin position="57"/>
        <end position="78"/>
    </location>
</feature>
<feature type="transmembrane region" description="Helical" evidence="6">
    <location>
        <begin position="122"/>
        <end position="142"/>
    </location>
</feature>
<dbReference type="Gene3D" id="1.20.1250.20">
    <property type="entry name" value="MFS general substrate transporter like domains"/>
    <property type="match status" value="1"/>
</dbReference>
<gene>
    <name evidence="7" type="ORF">EJ05DRAFT_477399</name>
</gene>
<keyword evidence="3 6" id="KW-0812">Transmembrane</keyword>
<sequence>MACRYTINGAVAGFGPLIVSTFGYTPLESILLQFPLGTLCFISILVSGYLSTRFKNVMIPILLLNTGPVIAGCITIWKSSWEPPRPVGPVIGYTLIGTFGAVVSQIIVLGMSNVAGQTKKSIMAAAIFVAYCVGNIVGPQLIKSETKAQHYPELWTGLIICYCITVAATLALWFVMWKENRTRDAHAQRAGQSYNDDERDKLAFQDLTDKQNPYFRYVW</sequence>
<proteinExistence type="predicted"/>
<keyword evidence="8" id="KW-1185">Reference proteome</keyword>
<dbReference type="Proteomes" id="UP000799437">
    <property type="component" value="Unassembled WGS sequence"/>
</dbReference>
<dbReference type="GO" id="GO:0016020">
    <property type="term" value="C:membrane"/>
    <property type="evidence" value="ECO:0007669"/>
    <property type="project" value="UniProtKB-SubCell"/>
</dbReference>
<keyword evidence="4 6" id="KW-1133">Transmembrane helix</keyword>
<dbReference type="GeneID" id="54485295"/>
<evidence type="ECO:0000256" key="4">
    <source>
        <dbReference type="ARBA" id="ARBA00022989"/>
    </source>
</evidence>
<feature type="transmembrane region" description="Helical" evidence="6">
    <location>
        <begin position="30"/>
        <end position="50"/>
    </location>
</feature>
<dbReference type="OrthoDB" id="1932925at2759"/>
<feature type="transmembrane region" description="Helical" evidence="6">
    <location>
        <begin position="7"/>
        <end position="24"/>
    </location>
</feature>
<dbReference type="InterPro" id="IPR036259">
    <property type="entry name" value="MFS_trans_sf"/>
</dbReference>